<dbReference type="Proteomes" id="UP000019482">
    <property type="component" value="Unassembled WGS sequence"/>
</dbReference>
<name>W6NH06_CLOTY</name>
<protein>
    <submittedName>
        <fullName evidence="1">Ferredoxin</fullName>
    </submittedName>
</protein>
<keyword evidence="2" id="KW-1185">Reference proteome</keyword>
<proteinExistence type="predicted"/>
<dbReference type="EMBL" id="CBXI010000023">
    <property type="protein sequence ID" value="CDL91377.1"/>
    <property type="molecule type" value="Genomic_DNA"/>
</dbReference>
<dbReference type="SUPFAM" id="SSF55469">
    <property type="entry name" value="FMN-dependent nitroreductase-like"/>
    <property type="match status" value="1"/>
</dbReference>
<sequence length="49" mass="5625">MCVFADYAPLLNLFNIPEGKIITGALMVGYPKYKYKRLVDRNPISIYTI</sequence>
<comment type="caution">
    <text evidence="1">The sequence shown here is derived from an EMBL/GenBank/DDBJ whole genome shotgun (WGS) entry which is preliminary data.</text>
</comment>
<gene>
    <name evidence="1" type="ORF">CTDIVETGP_1447</name>
</gene>
<dbReference type="InterPro" id="IPR000415">
    <property type="entry name" value="Nitroreductase-like"/>
</dbReference>
<organism evidence="1 2">
    <name type="scientific">Clostridium tyrobutyricum DIVETGP</name>
    <dbReference type="NCBI Taxonomy" id="1408889"/>
    <lineage>
        <taxon>Bacteria</taxon>
        <taxon>Bacillati</taxon>
        <taxon>Bacillota</taxon>
        <taxon>Clostridia</taxon>
        <taxon>Eubacteriales</taxon>
        <taxon>Clostridiaceae</taxon>
        <taxon>Clostridium</taxon>
    </lineage>
</organism>
<dbReference type="GO" id="GO:0016491">
    <property type="term" value="F:oxidoreductase activity"/>
    <property type="evidence" value="ECO:0007669"/>
    <property type="project" value="InterPro"/>
</dbReference>
<dbReference type="AlphaFoldDB" id="W6NH06"/>
<accession>W6NH06</accession>
<reference evidence="1 2" key="1">
    <citation type="journal article" date="2015" name="Genome Announc.">
        <title>Draft Genome Sequence of Clostridium tyrobutyricum Strain DIVETGP, Isolated from Cow's Milk for Grana Padano Production.</title>
        <authorList>
            <person name="Soggiu A."/>
            <person name="Piras C."/>
            <person name="Gaiarsa S."/>
            <person name="Sassera D."/>
            <person name="Roncada P."/>
            <person name="Bendixen E."/>
            <person name="Brasca M."/>
            <person name="Bonizzi L."/>
        </authorList>
    </citation>
    <scope>NUCLEOTIDE SEQUENCE [LARGE SCALE GENOMIC DNA]</scope>
    <source>
        <strain evidence="1 2">DIVETGP</strain>
    </source>
</reference>
<evidence type="ECO:0000313" key="1">
    <source>
        <dbReference type="EMBL" id="CDL91377.1"/>
    </source>
</evidence>
<evidence type="ECO:0000313" key="2">
    <source>
        <dbReference type="Proteomes" id="UP000019482"/>
    </source>
</evidence>